<evidence type="ECO:0000256" key="5">
    <source>
        <dbReference type="SAM" id="MobiDB-lite"/>
    </source>
</evidence>
<evidence type="ECO:0000313" key="7">
    <source>
        <dbReference type="EMBL" id="KAJ3428342.1"/>
    </source>
</evidence>
<dbReference type="SUPFAM" id="SSF111331">
    <property type="entry name" value="NAD kinase/diacylglycerol kinase-like"/>
    <property type="match status" value="1"/>
</dbReference>
<dbReference type="AlphaFoldDB" id="A0AAV7YK63"/>
<keyword evidence="1" id="KW-0808">Transferase</keyword>
<dbReference type="EMBL" id="JANTQA010000060">
    <property type="protein sequence ID" value="KAJ3428342.1"/>
    <property type="molecule type" value="Genomic_DNA"/>
</dbReference>
<proteinExistence type="predicted"/>
<feature type="domain" description="DAGKc" evidence="6">
    <location>
        <begin position="9"/>
        <end position="144"/>
    </location>
</feature>
<protein>
    <recommendedName>
        <fullName evidence="6">DAGKc domain-containing protein</fullName>
    </recommendedName>
</protein>
<dbReference type="InterPro" id="IPR045540">
    <property type="entry name" value="YegS/DAGK_C"/>
</dbReference>
<dbReference type="Gene3D" id="2.60.200.40">
    <property type="match status" value="2"/>
</dbReference>
<dbReference type="Proteomes" id="UP001146793">
    <property type="component" value="Unassembled WGS sequence"/>
</dbReference>
<evidence type="ECO:0000256" key="2">
    <source>
        <dbReference type="ARBA" id="ARBA00022741"/>
    </source>
</evidence>
<dbReference type="InterPro" id="IPR001206">
    <property type="entry name" value="Diacylglycerol_kinase_cat_dom"/>
</dbReference>
<feature type="compositionally biased region" description="Acidic residues" evidence="5">
    <location>
        <begin position="238"/>
        <end position="267"/>
    </location>
</feature>
<dbReference type="Pfam" id="PF19279">
    <property type="entry name" value="YegS_C"/>
    <property type="match status" value="1"/>
</dbReference>
<dbReference type="GO" id="GO:0016301">
    <property type="term" value="F:kinase activity"/>
    <property type="evidence" value="ECO:0007669"/>
    <property type="project" value="UniProtKB-KW"/>
</dbReference>
<dbReference type="PANTHER" id="PTHR12358:SF54">
    <property type="entry name" value="SPHINGOSINE KINASE RELATED PROTEIN"/>
    <property type="match status" value="1"/>
</dbReference>
<keyword evidence="3" id="KW-0418">Kinase</keyword>
<reference evidence="7" key="1">
    <citation type="submission" date="2022-08" db="EMBL/GenBank/DDBJ databases">
        <title>Novel sulphate-reducing endosymbionts in the free-living metamonad Anaeramoeba.</title>
        <authorList>
            <person name="Jerlstrom-Hultqvist J."/>
            <person name="Cepicka I."/>
            <person name="Gallot-Lavallee L."/>
            <person name="Salas-Leiva D."/>
            <person name="Curtis B.A."/>
            <person name="Zahonova K."/>
            <person name="Pipaliya S."/>
            <person name="Dacks J."/>
            <person name="Roger A.J."/>
        </authorList>
    </citation>
    <scope>NUCLEOTIDE SEQUENCE</scope>
    <source>
        <strain evidence="7">Busselton2</strain>
    </source>
</reference>
<feature type="region of interest" description="Disordered" evidence="5">
    <location>
        <begin position="237"/>
        <end position="283"/>
    </location>
</feature>
<comment type="caution">
    <text evidence="7">The sequence shown here is derived from an EMBL/GenBank/DDBJ whole genome shotgun (WGS) entry which is preliminary data.</text>
</comment>
<evidence type="ECO:0000259" key="6">
    <source>
        <dbReference type="PROSITE" id="PS50146"/>
    </source>
</evidence>
<gene>
    <name evidence="7" type="ORF">M0812_25975</name>
</gene>
<dbReference type="PANTHER" id="PTHR12358">
    <property type="entry name" value="SPHINGOSINE KINASE"/>
    <property type="match status" value="1"/>
</dbReference>
<dbReference type="InterPro" id="IPR050187">
    <property type="entry name" value="Lipid_Phosphate_FormReg"/>
</dbReference>
<accession>A0AAV7YK63</accession>
<sequence length="419" mass="47812">MIKNQKSTWTTTHLGVVVNPTSSKGKAKKMWPEIHKELKKNFKKISFYFTEHKRDGFVKSRKLIEEGCNTILVISGDGVINEVANEIIKSQKKIALAIIPIGTGSDTAKPIYQSMQAKLKIKDFIRIIKKGDLQVYDVGKAKYYTTKAMDTREERYFVNIASVGITALICSKVNKSSKKLGAWSYAWSCCQTTISYSFPPTLYTIFDQKDFPKKVENKQKGKEEKKKEIEIEIKKEEEIEEEEEEEEKEVVEVVEEEKGEEEEVEENEKEKEKTSQIGSHWGMEEKYDISPTQKKKIALFAMGIGTFFGGGMMVCPKSVVNDGYFDCCVAPSVSLKETIQIMIQMRSGSHIKSKGVSYTRGKGVKLELPKSIWKLSEKKRKRELDNYRIELEGEDVGFLPAKFEVVPKALNIIVYKIEN</sequence>
<evidence type="ECO:0000256" key="3">
    <source>
        <dbReference type="ARBA" id="ARBA00022777"/>
    </source>
</evidence>
<name>A0AAV7YK63_9EUKA</name>
<evidence type="ECO:0000256" key="4">
    <source>
        <dbReference type="ARBA" id="ARBA00022840"/>
    </source>
</evidence>
<keyword evidence="4" id="KW-0067">ATP-binding</keyword>
<dbReference type="SMART" id="SM00046">
    <property type="entry name" value="DAGKc"/>
    <property type="match status" value="1"/>
</dbReference>
<dbReference type="Gene3D" id="3.40.50.10330">
    <property type="entry name" value="Probable inorganic polyphosphate/atp-NAD kinase, domain 1"/>
    <property type="match status" value="1"/>
</dbReference>
<dbReference type="PROSITE" id="PS50146">
    <property type="entry name" value="DAGK"/>
    <property type="match status" value="1"/>
</dbReference>
<evidence type="ECO:0000313" key="8">
    <source>
        <dbReference type="Proteomes" id="UP001146793"/>
    </source>
</evidence>
<organism evidence="7 8">
    <name type="scientific">Anaeramoeba flamelloides</name>
    <dbReference type="NCBI Taxonomy" id="1746091"/>
    <lineage>
        <taxon>Eukaryota</taxon>
        <taxon>Metamonada</taxon>
        <taxon>Anaeramoebidae</taxon>
        <taxon>Anaeramoeba</taxon>
    </lineage>
</organism>
<dbReference type="GO" id="GO:0005524">
    <property type="term" value="F:ATP binding"/>
    <property type="evidence" value="ECO:0007669"/>
    <property type="project" value="UniProtKB-KW"/>
</dbReference>
<keyword evidence="2" id="KW-0547">Nucleotide-binding</keyword>
<dbReference type="Pfam" id="PF00781">
    <property type="entry name" value="DAGK_cat"/>
    <property type="match status" value="1"/>
</dbReference>
<dbReference type="InterPro" id="IPR017438">
    <property type="entry name" value="ATP-NAD_kinase_N"/>
</dbReference>
<evidence type="ECO:0000256" key="1">
    <source>
        <dbReference type="ARBA" id="ARBA00022679"/>
    </source>
</evidence>
<dbReference type="InterPro" id="IPR016064">
    <property type="entry name" value="NAD/diacylglycerol_kinase_sf"/>
</dbReference>